<dbReference type="EMBL" id="JAZDRO010000001">
    <property type="protein sequence ID" value="MEE2565126.1"/>
    <property type="molecule type" value="Genomic_DNA"/>
</dbReference>
<dbReference type="Gene3D" id="3.40.50.150">
    <property type="entry name" value="Vaccinia Virus protein VP39"/>
    <property type="match status" value="1"/>
</dbReference>
<dbReference type="GO" id="GO:0008168">
    <property type="term" value="F:methyltransferase activity"/>
    <property type="evidence" value="ECO:0007669"/>
    <property type="project" value="UniProtKB-KW"/>
</dbReference>
<dbReference type="InterPro" id="IPR041698">
    <property type="entry name" value="Methyltransf_25"/>
</dbReference>
<dbReference type="CDD" id="cd02440">
    <property type="entry name" value="AdoMet_MTases"/>
    <property type="match status" value="1"/>
</dbReference>
<dbReference type="Proteomes" id="UP001310692">
    <property type="component" value="Unassembled WGS sequence"/>
</dbReference>
<dbReference type="InterPro" id="IPR029063">
    <property type="entry name" value="SAM-dependent_MTases_sf"/>
</dbReference>
<keyword evidence="3" id="KW-0489">Methyltransferase</keyword>
<dbReference type="SUPFAM" id="SSF53335">
    <property type="entry name" value="S-adenosyl-L-methionine-dependent methyltransferases"/>
    <property type="match status" value="1"/>
</dbReference>
<keyword evidence="1 3" id="KW-0808">Transferase</keyword>
<reference evidence="3 4" key="1">
    <citation type="submission" date="2024-01" db="EMBL/GenBank/DDBJ databases">
        <title>Hyphobacterium bacterium isolated from marine sediment.</title>
        <authorList>
            <person name="Zhao S."/>
        </authorList>
    </citation>
    <scope>NUCLEOTIDE SEQUENCE [LARGE SCALE GENOMIC DNA]</scope>
    <source>
        <strain evidence="3 4">Y60-23</strain>
    </source>
</reference>
<dbReference type="PANTHER" id="PTHR43861">
    <property type="entry name" value="TRANS-ACONITATE 2-METHYLTRANSFERASE-RELATED"/>
    <property type="match status" value="1"/>
</dbReference>
<organism evidence="3 4">
    <name type="scientific">Hyphobacterium marinum</name>
    <dbReference type="NCBI Taxonomy" id="3116574"/>
    <lineage>
        <taxon>Bacteria</taxon>
        <taxon>Pseudomonadati</taxon>
        <taxon>Pseudomonadota</taxon>
        <taxon>Alphaproteobacteria</taxon>
        <taxon>Maricaulales</taxon>
        <taxon>Maricaulaceae</taxon>
        <taxon>Hyphobacterium</taxon>
    </lineage>
</organism>
<dbReference type="EC" id="2.1.-.-" evidence="3"/>
<name>A0ABU7LUF9_9PROT</name>
<evidence type="ECO:0000313" key="3">
    <source>
        <dbReference type="EMBL" id="MEE2565126.1"/>
    </source>
</evidence>
<evidence type="ECO:0000259" key="2">
    <source>
        <dbReference type="Pfam" id="PF13649"/>
    </source>
</evidence>
<accession>A0ABU7LUF9</accession>
<feature type="domain" description="Methyltransferase" evidence="2">
    <location>
        <begin position="50"/>
        <end position="147"/>
    </location>
</feature>
<evidence type="ECO:0000256" key="1">
    <source>
        <dbReference type="ARBA" id="ARBA00022679"/>
    </source>
</evidence>
<comment type="caution">
    <text evidence="3">The sequence shown here is derived from an EMBL/GenBank/DDBJ whole genome shotgun (WGS) entry which is preliminary data.</text>
</comment>
<dbReference type="RefSeq" id="WP_330194666.1">
    <property type="nucleotide sequence ID" value="NZ_JAZDRO010000001.1"/>
</dbReference>
<dbReference type="Pfam" id="PF13649">
    <property type="entry name" value="Methyltransf_25"/>
    <property type="match status" value="1"/>
</dbReference>
<evidence type="ECO:0000313" key="4">
    <source>
        <dbReference type="Proteomes" id="UP001310692"/>
    </source>
</evidence>
<sequence>MTDSKSTYTPPLRYNWLTPIYDTVIRALTRETAWRSALIQQIDPSPDDRILDVGCGTGTLAVELNKLVPEAEIIGIDPDTAALGRALAKVDPRTQSLRFLEGFLSELSLPLNWKPNKIVSSLVFHQTPETMKRELLFTMRDLLAENGEIHIADYGFQKGPVMRALFRMTVQMLDGVADTQPNADGILPELMREVGLTVDAGRTLPTPTGSISLYRTTPRGMQQP</sequence>
<proteinExistence type="predicted"/>
<protein>
    <submittedName>
        <fullName evidence="3">Class I SAM-dependent methyltransferase</fullName>
        <ecNumber evidence="3">2.1.-.-</ecNumber>
    </submittedName>
</protein>
<dbReference type="GO" id="GO:0032259">
    <property type="term" value="P:methylation"/>
    <property type="evidence" value="ECO:0007669"/>
    <property type="project" value="UniProtKB-KW"/>
</dbReference>
<keyword evidence="4" id="KW-1185">Reference proteome</keyword>
<gene>
    <name evidence="3" type="ORF">V0U35_00400</name>
</gene>